<gene>
    <name evidence="1" type="primary">pheL</name>
    <name evidence="1" type="ORF">JGC47_04165</name>
</gene>
<proteinExistence type="predicted"/>
<organism evidence="1 2">
    <name type="scientific">Erwinia amylovora</name>
    <name type="common">Fire blight bacteria</name>
    <dbReference type="NCBI Taxonomy" id="552"/>
    <lineage>
        <taxon>Bacteria</taxon>
        <taxon>Pseudomonadati</taxon>
        <taxon>Pseudomonadota</taxon>
        <taxon>Gammaproteobacteria</taxon>
        <taxon>Enterobacterales</taxon>
        <taxon>Erwiniaceae</taxon>
        <taxon>Erwinia</taxon>
    </lineage>
</organism>
<reference evidence="1 2" key="1">
    <citation type="submission" date="2020-12" db="EMBL/GenBank/DDBJ databases">
        <title>Genome sequence of Erwinia amylovora ATCC15580, a type strain.</title>
        <authorList>
            <person name="Kang I.-J."/>
            <person name="Roh E."/>
        </authorList>
    </citation>
    <scope>NUCLEOTIDE SEQUENCE [LARGE SCALE GENOMIC DNA]</scope>
    <source>
        <strain evidence="1 2">ATCC 15580</strain>
    </source>
</reference>
<keyword evidence="2" id="KW-1185">Reference proteome</keyword>
<dbReference type="RefSeq" id="WP_190275344.1">
    <property type="nucleotide sequence ID" value="NZ_CP056034.1"/>
</dbReference>
<evidence type="ECO:0000313" key="2">
    <source>
        <dbReference type="Proteomes" id="UP000662840"/>
    </source>
</evidence>
<dbReference type="EMBL" id="CP066796">
    <property type="protein sequence ID" value="QSI93386.1"/>
    <property type="molecule type" value="Genomic_DNA"/>
</dbReference>
<name>A0ABX7MM32_ERWAM</name>
<dbReference type="NCBIfam" id="NF038149">
    <property type="entry name" value="leader_PheL"/>
    <property type="match status" value="1"/>
</dbReference>
<protein>
    <submittedName>
        <fullName evidence="1">PheA operon leader peptide PheL</fullName>
    </submittedName>
</protein>
<sequence length="22" mass="2682">MLMMNISMKRVPFIFALFFTFP</sequence>
<dbReference type="GeneID" id="97605150"/>
<dbReference type="Proteomes" id="UP000662840">
    <property type="component" value="Chromosome"/>
</dbReference>
<evidence type="ECO:0000313" key="1">
    <source>
        <dbReference type="EMBL" id="QSI93386.1"/>
    </source>
</evidence>
<accession>A0ABX7MM32</accession>
<dbReference type="InterPro" id="IPR049907">
    <property type="entry name" value="PheL"/>
</dbReference>